<organism evidence="1 2">
    <name type="scientific">Tulasnella calospora MUT 4182</name>
    <dbReference type="NCBI Taxonomy" id="1051891"/>
    <lineage>
        <taxon>Eukaryota</taxon>
        <taxon>Fungi</taxon>
        <taxon>Dikarya</taxon>
        <taxon>Basidiomycota</taxon>
        <taxon>Agaricomycotina</taxon>
        <taxon>Agaricomycetes</taxon>
        <taxon>Cantharellales</taxon>
        <taxon>Tulasnellaceae</taxon>
        <taxon>Tulasnella</taxon>
    </lineage>
</organism>
<evidence type="ECO:0000313" key="1">
    <source>
        <dbReference type="EMBL" id="KIO34119.1"/>
    </source>
</evidence>
<dbReference type="Proteomes" id="UP000054248">
    <property type="component" value="Unassembled WGS sequence"/>
</dbReference>
<proteinExistence type="predicted"/>
<dbReference type="AlphaFoldDB" id="A0A0C3QY52"/>
<reference evidence="1 2" key="1">
    <citation type="submission" date="2014-04" db="EMBL/GenBank/DDBJ databases">
        <authorList>
            <consortium name="DOE Joint Genome Institute"/>
            <person name="Kuo A."/>
            <person name="Girlanda M."/>
            <person name="Perotto S."/>
            <person name="Kohler A."/>
            <person name="Nagy L.G."/>
            <person name="Floudas D."/>
            <person name="Copeland A."/>
            <person name="Barry K.W."/>
            <person name="Cichocki N."/>
            <person name="Veneault-Fourrey C."/>
            <person name="LaButti K."/>
            <person name="Lindquist E.A."/>
            <person name="Lipzen A."/>
            <person name="Lundell T."/>
            <person name="Morin E."/>
            <person name="Murat C."/>
            <person name="Sun H."/>
            <person name="Tunlid A."/>
            <person name="Henrissat B."/>
            <person name="Grigoriev I.V."/>
            <person name="Hibbett D.S."/>
            <person name="Martin F."/>
            <person name="Nordberg H.P."/>
            <person name="Cantor M.N."/>
            <person name="Hua S.X."/>
        </authorList>
    </citation>
    <scope>NUCLEOTIDE SEQUENCE [LARGE SCALE GENOMIC DNA]</scope>
    <source>
        <strain evidence="1 2">MUT 4182</strain>
    </source>
</reference>
<reference evidence="2" key="2">
    <citation type="submission" date="2015-01" db="EMBL/GenBank/DDBJ databases">
        <title>Evolutionary Origins and Diversification of the Mycorrhizal Mutualists.</title>
        <authorList>
            <consortium name="DOE Joint Genome Institute"/>
            <consortium name="Mycorrhizal Genomics Consortium"/>
            <person name="Kohler A."/>
            <person name="Kuo A."/>
            <person name="Nagy L.G."/>
            <person name="Floudas D."/>
            <person name="Copeland A."/>
            <person name="Barry K.W."/>
            <person name="Cichocki N."/>
            <person name="Veneault-Fourrey C."/>
            <person name="LaButti K."/>
            <person name="Lindquist E.A."/>
            <person name="Lipzen A."/>
            <person name="Lundell T."/>
            <person name="Morin E."/>
            <person name="Murat C."/>
            <person name="Riley R."/>
            <person name="Ohm R."/>
            <person name="Sun H."/>
            <person name="Tunlid A."/>
            <person name="Henrissat B."/>
            <person name="Grigoriev I.V."/>
            <person name="Hibbett D.S."/>
            <person name="Martin F."/>
        </authorList>
    </citation>
    <scope>NUCLEOTIDE SEQUENCE [LARGE SCALE GENOMIC DNA]</scope>
    <source>
        <strain evidence="2">MUT 4182</strain>
    </source>
</reference>
<name>A0A0C3QY52_9AGAM</name>
<accession>A0A0C3QY52</accession>
<sequence length="143" mass="15486">MPQFEVAQPTRRQLPVGTDVLGAPRDYLVYVMIRALRKDGRSRGVRCRVCFKFQARGGRGKVEGGPESASSLPKALEEGGFVEVGPKVVTGSNDAPSGQCVDSGGKAGVTLRFSAHALRLDRSASHWVTNLSDWNQARSQIFI</sequence>
<evidence type="ECO:0000313" key="2">
    <source>
        <dbReference type="Proteomes" id="UP000054248"/>
    </source>
</evidence>
<dbReference type="EMBL" id="KN822944">
    <property type="protein sequence ID" value="KIO34119.1"/>
    <property type="molecule type" value="Genomic_DNA"/>
</dbReference>
<gene>
    <name evidence="1" type="ORF">M407DRAFT_3584</name>
</gene>
<protein>
    <submittedName>
        <fullName evidence="1">Uncharacterized protein</fullName>
    </submittedName>
</protein>
<dbReference type="HOGENOM" id="CLU_1807649_0_0_1"/>
<keyword evidence="2" id="KW-1185">Reference proteome</keyword>